<evidence type="ECO:0000256" key="3">
    <source>
        <dbReference type="ARBA" id="ARBA00022853"/>
    </source>
</evidence>
<feature type="region of interest" description="Disordered" evidence="5">
    <location>
        <begin position="381"/>
        <end position="433"/>
    </location>
</feature>
<keyword evidence="8" id="KW-1185">Reference proteome</keyword>
<evidence type="ECO:0000256" key="5">
    <source>
        <dbReference type="SAM" id="MobiDB-lite"/>
    </source>
</evidence>
<feature type="domain" description="SAMD1-like winged helix (WH)" evidence="6">
    <location>
        <begin position="241"/>
        <end position="317"/>
    </location>
</feature>
<protein>
    <recommendedName>
        <fullName evidence="6">SAMD1-like winged helix (WH) domain-containing protein</fullName>
    </recommendedName>
</protein>
<evidence type="ECO:0000313" key="7">
    <source>
        <dbReference type="EMBL" id="VDN39709.1"/>
    </source>
</evidence>
<comment type="subcellular location">
    <subcellularLocation>
        <location evidence="1">Nucleus</location>
    </subcellularLocation>
</comment>
<evidence type="ECO:0000256" key="2">
    <source>
        <dbReference type="ARBA" id="ARBA00022553"/>
    </source>
</evidence>
<dbReference type="EMBL" id="UYRU01096346">
    <property type="protein sequence ID" value="VDN39709.1"/>
    <property type="molecule type" value="Genomic_DNA"/>
</dbReference>
<evidence type="ECO:0000256" key="1">
    <source>
        <dbReference type="ARBA" id="ARBA00004123"/>
    </source>
</evidence>
<keyword evidence="2" id="KW-0597">Phosphoprotein</keyword>
<evidence type="ECO:0000259" key="6">
    <source>
        <dbReference type="PROSITE" id="PS52014"/>
    </source>
</evidence>
<dbReference type="GO" id="GO:0003677">
    <property type="term" value="F:DNA binding"/>
    <property type="evidence" value="ECO:0007669"/>
    <property type="project" value="InterPro"/>
</dbReference>
<dbReference type="GO" id="GO:0005634">
    <property type="term" value="C:nucleus"/>
    <property type="evidence" value="ECO:0007669"/>
    <property type="project" value="UniProtKB-SubCell"/>
</dbReference>
<proteinExistence type="predicted"/>
<name>A0A3P7RGB7_DIBLA</name>
<dbReference type="AlphaFoldDB" id="A0A3P7RGB7"/>
<evidence type="ECO:0000256" key="4">
    <source>
        <dbReference type="ARBA" id="ARBA00023242"/>
    </source>
</evidence>
<dbReference type="GO" id="GO:0006325">
    <property type="term" value="P:chromatin organization"/>
    <property type="evidence" value="ECO:0007669"/>
    <property type="project" value="UniProtKB-KW"/>
</dbReference>
<dbReference type="Pfam" id="PF21524">
    <property type="entry name" value="SAMD1_WH"/>
    <property type="match status" value="1"/>
</dbReference>
<keyword evidence="3" id="KW-0156">Chromatin regulator</keyword>
<dbReference type="InterPro" id="IPR048589">
    <property type="entry name" value="SAMD1-like_WH"/>
</dbReference>
<keyword evidence="4" id="KW-0539">Nucleus</keyword>
<dbReference type="PROSITE" id="PS52014">
    <property type="entry name" value="SAMD1_WH"/>
    <property type="match status" value="1"/>
</dbReference>
<dbReference type="OrthoDB" id="10004495at2759"/>
<gene>
    <name evidence="7" type="ORF">DILT_LOCUS17985</name>
</gene>
<feature type="compositionally biased region" description="Low complexity" evidence="5">
    <location>
        <begin position="381"/>
        <end position="429"/>
    </location>
</feature>
<sequence>MTGPVFAPTFMPSNSTAFTNAPTLLPPGPFSGSSPLPTHLFPYFASPNGTLFAQTPPGTFPSVSFNANGSMFVTQPQALVSGNSVNFPQFNPGGMPGVSTNSLFSGPPTATVVLATPMSSEMGNTSVAPSFLNSPCFTACGTNVTPIYTDVLSASMSTSSSGIPMASMSGLTSSMLTMPSTTMVYSSLPLASVSSASNLVTCPRILTSSESSGPIALKSKLELQGAKSTTSAANSVNSNLLALESAEFHRGFILEAIDKLRERKARPDFERISCLLKRQHSIPPTETQLCLGRLAETGAVVCVDYKGNLSYRNPSKWRKTAISGLGMMNPPSVSRRILDAMRFLLSSTAPKGPDESFPQSPVGFTSLQIERALQQRTASNLLPTSSASSSGIESGPQSSASSSSSSSSSSKAPTEGTAVTTTTSTTAPPLCSELTGTNLRISLEREATYGKLARLPNGQYVLDETGERKKSMGVGPGYPLSSINFLNKRPLPPKGSLLYPGGGNKVGPMPPPFVKPAIAPALDTSGKSPLHKPTNVVSIAPNGRGIVLRRPPNLGKRGRPPGGKVRKILSAAAVTNSASTASVKPAILPASSEPSACIEKVSLLTCFLSVCFLSLSPLSHSLSGTDRQTRTRLVQLLRFCRLFV</sequence>
<organism evidence="7 8">
    <name type="scientific">Dibothriocephalus latus</name>
    <name type="common">Fish tapeworm</name>
    <name type="synonym">Diphyllobothrium latum</name>
    <dbReference type="NCBI Taxonomy" id="60516"/>
    <lineage>
        <taxon>Eukaryota</taxon>
        <taxon>Metazoa</taxon>
        <taxon>Spiralia</taxon>
        <taxon>Lophotrochozoa</taxon>
        <taxon>Platyhelminthes</taxon>
        <taxon>Cestoda</taxon>
        <taxon>Eucestoda</taxon>
        <taxon>Diphyllobothriidea</taxon>
        <taxon>Diphyllobothriidae</taxon>
        <taxon>Dibothriocephalus</taxon>
    </lineage>
</organism>
<dbReference type="Proteomes" id="UP000281553">
    <property type="component" value="Unassembled WGS sequence"/>
</dbReference>
<reference evidence="7 8" key="1">
    <citation type="submission" date="2018-11" db="EMBL/GenBank/DDBJ databases">
        <authorList>
            <consortium name="Pathogen Informatics"/>
        </authorList>
    </citation>
    <scope>NUCLEOTIDE SEQUENCE [LARGE SCALE GENOMIC DNA]</scope>
</reference>
<accession>A0A3P7RGB7</accession>
<evidence type="ECO:0000313" key="8">
    <source>
        <dbReference type="Proteomes" id="UP000281553"/>
    </source>
</evidence>